<dbReference type="Proteomes" id="UP000002497">
    <property type="component" value="Unassembled WGS sequence"/>
</dbReference>
<proteinExistence type="predicted"/>
<reference evidence="3" key="2">
    <citation type="submission" date="2010-03" db="EMBL/GenBank/DDBJ databases">
        <title>The genome sequence of Coccidioides posadasii strain Silveira.</title>
        <authorList>
            <consortium name="The Broad Institute Genome Sequencing Center for Infectious Disease"/>
            <person name="Neafsey D."/>
            <person name="Orbach M."/>
            <person name="Henn M.R."/>
            <person name="Cole G.T."/>
            <person name="Galgiani J."/>
            <person name="Gardner M.J."/>
            <person name="Kirkland T.N."/>
            <person name="Taylor J.W."/>
            <person name="Young S.K."/>
            <person name="Zeng Q."/>
            <person name="Koehrsen M."/>
            <person name="Alvarado L."/>
            <person name="Berlin A."/>
            <person name="Borenstein D."/>
            <person name="Chapman S.B."/>
            <person name="Chen Z."/>
            <person name="Engels R."/>
            <person name="Freedman E."/>
            <person name="Gellesch M."/>
            <person name="Goldberg J."/>
            <person name="Griggs A."/>
            <person name="Gujja S."/>
            <person name="Heilman E."/>
            <person name="Heiman D."/>
            <person name="Howarth C."/>
            <person name="Jen D."/>
            <person name="Larson L."/>
            <person name="Mehta T."/>
            <person name="Neiman D."/>
            <person name="Park D."/>
            <person name="Pearson M."/>
            <person name="Richards J."/>
            <person name="Roberts A."/>
            <person name="Saif S."/>
            <person name="Shea T."/>
            <person name="Shenoy N."/>
            <person name="Sisk P."/>
            <person name="Stolte C."/>
            <person name="Sykes S."/>
            <person name="Walk T."/>
            <person name="White J."/>
            <person name="Yandava C."/>
            <person name="Haas B."/>
            <person name="Nusbaum C."/>
            <person name="Birren B."/>
        </authorList>
    </citation>
    <scope>NUCLEOTIDE SEQUENCE [LARGE SCALE GENOMIC DNA]</scope>
    <source>
        <strain evidence="3">RMSCC 757 / Silveira</strain>
    </source>
</reference>
<evidence type="ECO:0000313" key="3">
    <source>
        <dbReference type="Proteomes" id="UP000002497"/>
    </source>
</evidence>
<reference evidence="3" key="1">
    <citation type="journal article" date="2010" name="Genome Res.">
        <title>Population genomic sequencing of Coccidioides fungi reveals recent hybridization and transposon control.</title>
        <authorList>
            <person name="Neafsey D.E."/>
            <person name="Barker B.M."/>
            <person name="Sharpton T.J."/>
            <person name="Stajich J.E."/>
            <person name="Park D.J."/>
            <person name="Whiston E."/>
            <person name="Hung C.-Y."/>
            <person name="McMahan C."/>
            <person name="White J."/>
            <person name="Sykes S."/>
            <person name="Heiman D."/>
            <person name="Young S."/>
            <person name="Zeng Q."/>
            <person name="Abouelleil A."/>
            <person name="Aftuck L."/>
            <person name="Bessette D."/>
            <person name="Brown A."/>
            <person name="FitzGerald M."/>
            <person name="Lui A."/>
            <person name="Macdonald J.P."/>
            <person name="Priest M."/>
            <person name="Orbach M.J."/>
            <person name="Galgiani J.N."/>
            <person name="Kirkland T.N."/>
            <person name="Cole G.T."/>
            <person name="Birren B.W."/>
            <person name="Henn M.R."/>
            <person name="Taylor J.W."/>
            <person name="Rounsley S.D."/>
        </authorList>
    </citation>
    <scope>NUCLEOTIDE SEQUENCE [LARGE SCALE GENOMIC DNA]</scope>
    <source>
        <strain evidence="3">RMSCC 757 / Silveira</strain>
    </source>
</reference>
<sequence>MAWDSGADCPAEDLADPNGTSLLITVRGELGVSHHYFSSGSKKTGSSIRGQRIHIDRHSGATRATPDIAKGKSRGAIVARLAWIIFRLFGAPSQMKFPLICESAGEPCNHQLSPKDPRISA</sequence>
<evidence type="ECO:0000313" key="2">
    <source>
        <dbReference type="EMBL" id="EFW17293.1"/>
    </source>
</evidence>
<name>E9D7D4_COCPS</name>
<feature type="compositionally biased region" description="Polar residues" evidence="1">
    <location>
        <begin position="38"/>
        <end position="49"/>
    </location>
</feature>
<feature type="region of interest" description="Disordered" evidence="1">
    <location>
        <begin position="38"/>
        <end position="67"/>
    </location>
</feature>
<gene>
    <name evidence="2" type="ORF">CPSG_05736</name>
</gene>
<dbReference type="HOGENOM" id="CLU_2037863_0_0_1"/>
<dbReference type="VEuPathDB" id="FungiDB:CPSG_05736"/>
<organism evidence="3">
    <name type="scientific">Coccidioides posadasii (strain RMSCC 757 / Silveira)</name>
    <name type="common">Valley fever fungus</name>
    <dbReference type="NCBI Taxonomy" id="443226"/>
    <lineage>
        <taxon>Eukaryota</taxon>
        <taxon>Fungi</taxon>
        <taxon>Dikarya</taxon>
        <taxon>Ascomycota</taxon>
        <taxon>Pezizomycotina</taxon>
        <taxon>Eurotiomycetes</taxon>
        <taxon>Eurotiomycetidae</taxon>
        <taxon>Onygenales</taxon>
        <taxon>Onygenaceae</taxon>
        <taxon>Coccidioides</taxon>
    </lineage>
</organism>
<protein>
    <submittedName>
        <fullName evidence="2">Predicted protein</fullName>
    </submittedName>
</protein>
<accession>E9D7D4</accession>
<dbReference type="EMBL" id="GL636494">
    <property type="protein sequence ID" value="EFW17293.1"/>
    <property type="molecule type" value="Genomic_DNA"/>
</dbReference>
<dbReference type="AlphaFoldDB" id="E9D7D4"/>
<keyword evidence="3" id="KW-1185">Reference proteome</keyword>
<evidence type="ECO:0000256" key="1">
    <source>
        <dbReference type="SAM" id="MobiDB-lite"/>
    </source>
</evidence>